<proteinExistence type="predicted"/>
<comment type="caution">
    <text evidence="6">The sequence shown here is derived from an EMBL/GenBank/DDBJ whole genome shotgun (WGS) entry which is preliminary data.</text>
</comment>
<dbReference type="EMBL" id="JAUZVZ010000001">
    <property type="protein sequence ID" value="MDP4534739.1"/>
    <property type="molecule type" value="Genomic_DNA"/>
</dbReference>
<evidence type="ECO:0000256" key="3">
    <source>
        <dbReference type="ARBA" id="ARBA00023163"/>
    </source>
</evidence>
<dbReference type="RefSeq" id="WP_305892006.1">
    <property type="nucleotide sequence ID" value="NZ_JAUZVZ010000001.1"/>
</dbReference>
<dbReference type="InterPro" id="IPR009057">
    <property type="entry name" value="Homeodomain-like_sf"/>
</dbReference>
<feature type="DNA-binding region" description="H-T-H motif" evidence="4">
    <location>
        <begin position="55"/>
        <end position="74"/>
    </location>
</feature>
<protein>
    <submittedName>
        <fullName evidence="6">TetR/AcrR family transcriptional regulator</fullName>
    </submittedName>
</protein>
<dbReference type="Pfam" id="PF02909">
    <property type="entry name" value="TetR_C_1"/>
    <property type="match status" value="1"/>
</dbReference>
<keyword evidence="3" id="KW-0804">Transcription</keyword>
<dbReference type="InterPro" id="IPR036271">
    <property type="entry name" value="Tet_transcr_reg_TetR-rel_C_sf"/>
</dbReference>
<dbReference type="InterPro" id="IPR004111">
    <property type="entry name" value="Repressor_TetR_C"/>
</dbReference>
<evidence type="ECO:0000256" key="2">
    <source>
        <dbReference type="ARBA" id="ARBA00023125"/>
    </source>
</evidence>
<sequence>MSQEFSGKGDPLKLMHLLWGKVQAPRRGPKPKVSLSELVAAAIVIADSDGIDAVSTRKVAEAVGISPMSFYTHVPSVAELHDLMLDQVLAECTQPPKDWQSWGWRQRLTCIAENLWQHYMRHSWVVEMETHRPILGPNTLANYELALSAIDGLGLDEIEMDMTVTSLHNYVLGAVRHAAREQSVWKDTGMSDNEWWFTIAPFLETLDYTSYPVTSRVGPVVGEAYGVGDPQRAFQFGLERFLDGMTLLIKRRG</sequence>
<evidence type="ECO:0000259" key="5">
    <source>
        <dbReference type="PROSITE" id="PS50977"/>
    </source>
</evidence>
<dbReference type="PROSITE" id="PS50977">
    <property type="entry name" value="HTH_TETR_2"/>
    <property type="match status" value="1"/>
</dbReference>
<reference evidence="6 7" key="1">
    <citation type="submission" date="2023-08" db="EMBL/GenBank/DDBJ databases">
        <authorList>
            <person name="Joshi A."/>
            <person name="Thite S."/>
        </authorList>
    </citation>
    <scope>NUCLEOTIDE SEQUENCE [LARGE SCALE GENOMIC DNA]</scope>
    <source>
        <strain evidence="6 7">AC40</strain>
    </source>
</reference>
<dbReference type="SUPFAM" id="SSF46689">
    <property type="entry name" value="Homeodomain-like"/>
    <property type="match status" value="1"/>
</dbReference>
<accession>A0ABT9GUK8</accession>
<name>A0ABT9GUK8_9GAMM</name>
<dbReference type="Gene3D" id="1.10.357.10">
    <property type="entry name" value="Tetracycline Repressor, domain 2"/>
    <property type="match status" value="1"/>
</dbReference>
<evidence type="ECO:0000256" key="1">
    <source>
        <dbReference type="ARBA" id="ARBA00023015"/>
    </source>
</evidence>
<keyword evidence="7" id="KW-1185">Reference proteome</keyword>
<keyword evidence="2 4" id="KW-0238">DNA-binding</keyword>
<dbReference type="Gene3D" id="1.10.10.60">
    <property type="entry name" value="Homeodomain-like"/>
    <property type="match status" value="1"/>
</dbReference>
<dbReference type="Proteomes" id="UP001231616">
    <property type="component" value="Unassembled WGS sequence"/>
</dbReference>
<keyword evidence="1" id="KW-0805">Transcription regulation</keyword>
<feature type="domain" description="HTH tetR-type" evidence="5">
    <location>
        <begin position="32"/>
        <end position="92"/>
    </location>
</feature>
<dbReference type="SUPFAM" id="SSF48498">
    <property type="entry name" value="Tetracyclin repressor-like, C-terminal domain"/>
    <property type="match status" value="1"/>
</dbReference>
<organism evidence="6 7">
    <name type="scientific">Alkalimonas collagenimarina</name>
    <dbReference type="NCBI Taxonomy" id="400390"/>
    <lineage>
        <taxon>Bacteria</taxon>
        <taxon>Pseudomonadati</taxon>
        <taxon>Pseudomonadota</taxon>
        <taxon>Gammaproteobacteria</taxon>
        <taxon>Alkalimonas</taxon>
    </lineage>
</organism>
<dbReference type="InterPro" id="IPR001647">
    <property type="entry name" value="HTH_TetR"/>
</dbReference>
<evidence type="ECO:0000313" key="6">
    <source>
        <dbReference type="EMBL" id="MDP4534739.1"/>
    </source>
</evidence>
<evidence type="ECO:0000313" key="7">
    <source>
        <dbReference type="Proteomes" id="UP001231616"/>
    </source>
</evidence>
<evidence type="ECO:0000256" key="4">
    <source>
        <dbReference type="PROSITE-ProRule" id="PRU00335"/>
    </source>
</evidence>
<gene>
    <name evidence="6" type="ORF">Q3O60_00840</name>
</gene>